<name>A0ABP8LT90_9BACT</name>
<organism evidence="2 3">
    <name type="scientific">Pontibacter saemangeumensis</name>
    <dbReference type="NCBI Taxonomy" id="1084525"/>
    <lineage>
        <taxon>Bacteria</taxon>
        <taxon>Pseudomonadati</taxon>
        <taxon>Bacteroidota</taxon>
        <taxon>Cytophagia</taxon>
        <taxon>Cytophagales</taxon>
        <taxon>Hymenobacteraceae</taxon>
        <taxon>Pontibacter</taxon>
    </lineage>
</organism>
<feature type="compositionally biased region" description="Polar residues" evidence="1">
    <location>
        <begin position="75"/>
        <end position="89"/>
    </location>
</feature>
<accession>A0ABP8LT90</accession>
<evidence type="ECO:0000313" key="3">
    <source>
        <dbReference type="Proteomes" id="UP001500552"/>
    </source>
</evidence>
<dbReference type="Proteomes" id="UP001500552">
    <property type="component" value="Unassembled WGS sequence"/>
</dbReference>
<evidence type="ECO:0000313" key="2">
    <source>
        <dbReference type="EMBL" id="GAA4435998.1"/>
    </source>
</evidence>
<gene>
    <name evidence="2" type="ORF">GCM10023188_28530</name>
</gene>
<dbReference type="RefSeq" id="WP_345160025.1">
    <property type="nucleotide sequence ID" value="NZ_BAABHC010000016.1"/>
</dbReference>
<protein>
    <recommendedName>
        <fullName evidence="4">DUF551 domain-containing protein</fullName>
    </recommendedName>
</protein>
<keyword evidence="3" id="KW-1185">Reference proteome</keyword>
<evidence type="ECO:0000256" key="1">
    <source>
        <dbReference type="SAM" id="MobiDB-lite"/>
    </source>
</evidence>
<evidence type="ECO:0008006" key="4">
    <source>
        <dbReference type="Google" id="ProtNLM"/>
    </source>
</evidence>
<comment type="caution">
    <text evidence="2">The sequence shown here is derived from an EMBL/GenBank/DDBJ whole genome shotgun (WGS) entry which is preliminary data.</text>
</comment>
<dbReference type="EMBL" id="BAABHC010000016">
    <property type="protein sequence ID" value="GAA4435998.1"/>
    <property type="molecule type" value="Genomic_DNA"/>
</dbReference>
<reference evidence="3" key="1">
    <citation type="journal article" date="2019" name="Int. J. Syst. Evol. Microbiol.">
        <title>The Global Catalogue of Microorganisms (GCM) 10K type strain sequencing project: providing services to taxonomists for standard genome sequencing and annotation.</title>
        <authorList>
            <consortium name="The Broad Institute Genomics Platform"/>
            <consortium name="The Broad Institute Genome Sequencing Center for Infectious Disease"/>
            <person name="Wu L."/>
            <person name="Ma J."/>
        </authorList>
    </citation>
    <scope>NUCLEOTIDE SEQUENCE [LARGE SCALE GENOMIC DNA]</scope>
    <source>
        <strain evidence="3">JCM 17926</strain>
    </source>
</reference>
<sequence length="89" mass="10388">MTQWTKATDKKPELKQQILATIVESGKTKVVPCWYVEGNRIMLYDTPNTQTFSFSLVQAWQPFPEPYEETEQQPDDQNNPLPSSQNLRR</sequence>
<feature type="region of interest" description="Disordered" evidence="1">
    <location>
        <begin position="63"/>
        <end position="89"/>
    </location>
</feature>
<proteinExistence type="predicted"/>